<evidence type="ECO:0000256" key="1">
    <source>
        <dbReference type="ARBA" id="ARBA00004141"/>
    </source>
</evidence>
<gene>
    <name evidence="7" type="ORF">AWRI4233_LOCUS2465</name>
</gene>
<sequence>LTSAMADRTSFDSSHQDNDESEMAPLNPTTTTVVDLNSPVARAALNYSNQPYKLYKRRFLGLFVLVMLNIIVSWDWLTFSAVSSTAAQFFNVSESAINWLSTGFLFAFVVASPFTIWALHRGPKTSIVISALLLFIGNWIRYAGSRAGSHGNFPVVVLGQIIIGFAQPFVLAAPTRYSDLWFPETGFFGRVSATAIASLANPLGGALGQLIGPLWATTPEDVPNMVLYTAIVVTCLPAFFIPSKPPTPPSPAGNTKKLDITGSMELLKGNKAFMLVFVAFGVYVGFFNAVSSLINQIFEPYGFTETDAGIAGAILIFVGLGASAIVSPFVDRTKQYLPTMKLLVPLIAIGYLLLIFMPETRTVAGPYVTCAILGAASFSLLPCALEYLVEITHPASPEVSSTICWAGGQLLGAIFILVMDALKGGISGQPKGSMKTALIFEAVVSCLAVPCVFALGFLDRNSIGLGRRGAENAVDGTVEES</sequence>
<feature type="transmembrane region" description="Helical" evidence="6">
    <location>
        <begin position="310"/>
        <end position="330"/>
    </location>
</feature>
<evidence type="ECO:0000256" key="5">
    <source>
        <dbReference type="SAM" id="MobiDB-lite"/>
    </source>
</evidence>
<dbReference type="SUPFAM" id="SSF103473">
    <property type="entry name" value="MFS general substrate transporter"/>
    <property type="match status" value="1"/>
</dbReference>
<dbReference type="EMBL" id="CAIJEO010000003">
    <property type="protein sequence ID" value="CAD0089638.1"/>
    <property type="molecule type" value="Genomic_DNA"/>
</dbReference>
<comment type="caution">
    <text evidence="7">The sequence shown here is derived from an EMBL/GenBank/DDBJ whole genome shotgun (WGS) entry which is preliminary data.</text>
</comment>
<feature type="transmembrane region" description="Helical" evidence="6">
    <location>
        <begin position="399"/>
        <end position="418"/>
    </location>
</feature>
<feature type="transmembrane region" description="Helical" evidence="6">
    <location>
        <begin position="155"/>
        <end position="175"/>
    </location>
</feature>
<evidence type="ECO:0008006" key="9">
    <source>
        <dbReference type="Google" id="ProtNLM"/>
    </source>
</evidence>
<keyword evidence="4 6" id="KW-0472">Membrane</keyword>
<feature type="transmembrane region" description="Helical" evidence="6">
    <location>
        <begin position="364"/>
        <end position="387"/>
    </location>
</feature>
<protein>
    <recommendedName>
        <fullName evidence="9">MFS general substrate transporter</fullName>
    </recommendedName>
</protein>
<proteinExistence type="predicted"/>
<feature type="region of interest" description="Disordered" evidence="5">
    <location>
        <begin position="1"/>
        <end position="29"/>
    </location>
</feature>
<feature type="transmembrane region" description="Helical" evidence="6">
    <location>
        <begin position="438"/>
        <end position="458"/>
    </location>
</feature>
<dbReference type="AlphaFoldDB" id="A0A9N8PBZ5"/>
<feature type="transmembrane region" description="Helical" evidence="6">
    <location>
        <begin position="342"/>
        <end position="358"/>
    </location>
</feature>
<feature type="transmembrane region" description="Helical" evidence="6">
    <location>
        <begin position="126"/>
        <end position="143"/>
    </location>
</feature>
<dbReference type="PANTHER" id="PTHR10924:SF6">
    <property type="entry name" value="SOLUTE CARRIER FAMILY 49 MEMBER A3"/>
    <property type="match status" value="1"/>
</dbReference>
<evidence type="ECO:0000313" key="7">
    <source>
        <dbReference type="EMBL" id="CAD0089638.1"/>
    </source>
</evidence>
<keyword evidence="8" id="KW-1185">Reference proteome</keyword>
<evidence type="ECO:0000256" key="3">
    <source>
        <dbReference type="ARBA" id="ARBA00022989"/>
    </source>
</evidence>
<evidence type="ECO:0000313" key="8">
    <source>
        <dbReference type="Proteomes" id="UP000714618"/>
    </source>
</evidence>
<evidence type="ECO:0000256" key="4">
    <source>
        <dbReference type="ARBA" id="ARBA00023136"/>
    </source>
</evidence>
<dbReference type="Proteomes" id="UP000714618">
    <property type="component" value="Unassembled WGS sequence"/>
</dbReference>
<keyword evidence="2 6" id="KW-0812">Transmembrane</keyword>
<dbReference type="Gene3D" id="1.20.1250.20">
    <property type="entry name" value="MFS general substrate transporter like domains"/>
    <property type="match status" value="2"/>
</dbReference>
<name>A0A9N8PBZ5_9PEZI</name>
<evidence type="ECO:0000256" key="6">
    <source>
        <dbReference type="SAM" id="Phobius"/>
    </source>
</evidence>
<feature type="transmembrane region" description="Helical" evidence="6">
    <location>
        <begin position="59"/>
        <end position="77"/>
    </location>
</feature>
<organism evidence="7 8">
    <name type="scientific">Aureobasidium mustum</name>
    <dbReference type="NCBI Taxonomy" id="2773714"/>
    <lineage>
        <taxon>Eukaryota</taxon>
        <taxon>Fungi</taxon>
        <taxon>Dikarya</taxon>
        <taxon>Ascomycota</taxon>
        <taxon>Pezizomycotina</taxon>
        <taxon>Dothideomycetes</taxon>
        <taxon>Dothideomycetidae</taxon>
        <taxon>Dothideales</taxon>
        <taxon>Saccotheciaceae</taxon>
        <taxon>Aureobasidium</taxon>
    </lineage>
</organism>
<keyword evidence="3 6" id="KW-1133">Transmembrane helix</keyword>
<dbReference type="GO" id="GO:0016020">
    <property type="term" value="C:membrane"/>
    <property type="evidence" value="ECO:0007669"/>
    <property type="project" value="UniProtKB-SubCell"/>
</dbReference>
<reference evidence="7" key="1">
    <citation type="submission" date="2020-06" db="EMBL/GenBank/DDBJ databases">
        <authorList>
            <person name="Onetto C."/>
        </authorList>
    </citation>
    <scope>NUCLEOTIDE SEQUENCE</scope>
</reference>
<evidence type="ECO:0000256" key="2">
    <source>
        <dbReference type="ARBA" id="ARBA00022692"/>
    </source>
</evidence>
<dbReference type="PANTHER" id="PTHR10924">
    <property type="entry name" value="MAJOR FACILITATOR SUPERFAMILY PROTEIN-RELATED"/>
    <property type="match status" value="1"/>
</dbReference>
<dbReference type="Pfam" id="PF07690">
    <property type="entry name" value="MFS_1"/>
    <property type="match status" value="1"/>
</dbReference>
<feature type="non-terminal residue" evidence="7">
    <location>
        <position position="481"/>
    </location>
</feature>
<feature type="transmembrane region" description="Helical" evidence="6">
    <location>
        <begin position="97"/>
        <end position="119"/>
    </location>
</feature>
<dbReference type="InterPro" id="IPR011701">
    <property type="entry name" value="MFS"/>
</dbReference>
<dbReference type="GO" id="GO:0022857">
    <property type="term" value="F:transmembrane transporter activity"/>
    <property type="evidence" value="ECO:0007669"/>
    <property type="project" value="InterPro"/>
</dbReference>
<dbReference type="OrthoDB" id="422206at2759"/>
<comment type="subcellular location">
    <subcellularLocation>
        <location evidence="1">Membrane</location>
        <topology evidence="1">Multi-pass membrane protein</topology>
    </subcellularLocation>
</comment>
<dbReference type="InterPro" id="IPR036259">
    <property type="entry name" value="MFS_trans_sf"/>
</dbReference>
<accession>A0A9N8PBZ5</accession>
<dbReference type="InterPro" id="IPR049680">
    <property type="entry name" value="FLVCR1-2_SLC49-like"/>
</dbReference>
<feature type="transmembrane region" description="Helical" evidence="6">
    <location>
        <begin position="272"/>
        <end position="298"/>
    </location>
</feature>